<proteinExistence type="inferred from homology"/>
<dbReference type="PROSITE" id="PS51756">
    <property type="entry name" value="LXG"/>
    <property type="match status" value="1"/>
</dbReference>
<gene>
    <name evidence="4" type="ORF">G4D64_00255</name>
    <name evidence="3" type="ORF">H1Z61_00255</name>
</gene>
<keyword evidence="5" id="KW-1185">Reference proteome</keyword>
<accession>A0A6B3VUI4</accession>
<evidence type="ECO:0000256" key="1">
    <source>
        <dbReference type="ARBA" id="ARBA00034117"/>
    </source>
</evidence>
<protein>
    <submittedName>
        <fullName evidence="3">LXG domain-containing protein</fullName>
    </submittedName>
</protein>
<comment type="similarity">
    <text evidence="1">In the N-terminal section; belongs to the LXG family.</text>
</comment>
<evidence type="ECO:0000313" key="5">
    <source>
        <dbReference type="Proteomes" id="UP000472971"/>
    </source>
</evidence>
<dbReference type="Proteomes" id="UP000472971">
    <property type="component" value="Unassembled WGS sequence"/>
</dbReference>
<dbReference type="Proteomes" id="UP000570010">
    <property type="component" value="Unassembled WGS sequence"/>
</dbReference>
<dbReference type="RefSeq" id="WP_163238880.1">
    <property type="nucleotide sequence ID" value="NZ_JAAIWN010000001.1"/>
</dbReference>
<evidence type="ECO:0000259" key="2">
    <source>
        <dbReference type="PROSITE" id="PS51756"/>
    </source>
</evidence>
<dbReference type="EMBL" id="JAAIWN010000001">
    <property type="protein sequence ID" value="NEY79975.1"/>
    <property type="molecule type" value="Genomic_DNA"/>
</dbReference>
<sequence length="675" mass="75519">MKVLNVSEVNSVIDQLIKKKNEEKTQFLAIKDAVQKVIHLDDALKGKGGHAIREHFAVLHLPTLELFAEFLDHYIQELKEVKNIVGNYETEAGFVREDFLAHDVKNGITKVDELTHNIVESIRNELNAVSDIVGVLPIHTHHFNAEIFNAEQHVQKTIDELHRLDESSTATLTSSSDVLNKLSQHVGKMSGWTKNGIPLSEKTVDEVKKSVKSSQTLEKIIEEYGVAILARNTSLSFASAMMNSDKLLKMGGLSFKMFKKNGNVYLKVKNGPKITRSELKNYWKLIGEDFRIGKWKSSFITQLMGDVKNGTKIYRSTLEQYRKLLVDDLNIRKGNSGFINQLVQDVKAGKKLRAKDLVKYQKLLVDDLSFSKKNWNSRFITQLVNDFKSGKKLYKNSLEQYRKLLVNDFIHYKRNWNSQFINQLIHDVKNGKKITGNELKKIQESLAKNLGGDKRNWNTRFVTRLVNEGVPLYSKSNKEFYLKNSEKFTKSKFDALVGDIKQLAKPKLKVAGKAFVEELKFWKLFKGWKTDSILTRAGKGAGILGLGLTVVDNSKSNFYNEETGELDFSKNKKKFAVDTAVDVGSGLAAMGAGAAYGSAVLPPPAGTVVGAVVGAGVFILINVKIPTDPPQSIVEMTKNIANKAVNKGVKAVKKAAKNIGDCINGIGKKLDKVFW</sequence>
<organism evidence="4 5">
    <name type="scientific">Bacillus aquiflavi</name>
    <dbReference type="NCBI Taxonomy" id="2672567"/>
    <lineage>
        <taxon>Bacteria</taxon>
        <taxon>Bacillati</taxon>
        <taxon>Bacillota</taxon>
        <taxon>Bacilli</taxon>
        <taxon>Bacillales</taxon>
        <taxon>Bacillaceae</taxon>
        <taxon>Bacillus</taxon>
    </lineage>
</organism>
<dbReference type="AlphaFoldDB" id="A0A6B3VUI4"/>
<evidence type="ECO:0000313" key="6">
    <source>
        <dbReference type="Proteomes" id="UP000570010"/>
    </source>
</evidence>
<reference evidence="3 6" key="2">
    <citation type="submission" date="2020-07" db="EMBL/GenBank/DDBJ databases">
        <authorList>
            <person name="Feng H."/>
        </authorList>
    </citation>
    <scope>NUCLEOTIDE SEQUENCE [LARGE SCALE GENOMIC DNA]</scope>
    <source>
        <strain evidence="3">S-12</strain>
        <strain evidence="6">s-12</strain>
    </source>
</reference>
<evidence type="ECO:0000313" key="4">
    <source>
        <dbReference type="EMBL" id="NEY79975.1"/>
    </source>
</evidence>
<evidence type="ECO:0000313" key="3">
    <source>
        <dbReference type="EMBL" id="MBA4535599.1"/>
    </source>
</evidence>
<dbReference type="EMBL" id="JACEIO010000001">
    <property type="protein sequence ID" value="MBA4535599.1"/>
    <property type="molecule type" value="Genomic_DNA"/>
</dbReference>
<reference evidence="4 5" key="1">
    <citation type="submission" date="2020-02" db="EMBL/GenBank/DDBJ databases">
        <title>Bacillus aquiflavi sp. nov., isolated from yellow water of strong flavor Chinese baijiu in Yibin region of China.</title>
        <authorList>
            <person name="Xie J."/>
        </authorList>
    </citation>
    <scope>NUCLEOTIDE SEQUENCE [LARGE SCALE GENOMIC DNA]</scope>
    <source>
        <strain evidence="4 5">3H-10</strain>
    </source>
</reference>
<dbReference type="Pfam" id="PF04740">
    <property type="entry name" value="LXG"/>
    <property type="match status" value="1"/>
</dbReference>
<dbReference type="InterPro" id="IPR006829">
    <property type="entry name" value="LXG_dom"/>
</dbReference>
<comment type="caution">
    <text evidence="4">The sequence shown here is derived from an EMBL/GenBank/DDBJ whole genome shotgun (WGS) entry which is preliminary data.</text>
</comment>
<name>A0A6B3VUI4_9BACI</name>
<feature type="domain" description="LXG" evidence="2">
    <location>
        <begin position="1"/>
        <end position="238"/>
    </location>
</feature>